<dbReference type="InterPro" id="IPR004805">
    <property type="entry name" value="DnaE2/DnaE/PolC"/>
</dbReference>
<dbReference type="InterPro" id="IPR041931">
    <property type="entry name" value="DNA_pol3_alpha_thumb_dom"/>
</dbReference>
<dbReference type="GO" id="GO:0003676">
    <property type="term" value="F:nucleic acid binding"/>
    <property type="evidence" value="ECO:0007669"/>
    <property type="project" value="InterPro"/>
</dbReference>
<dbReference type="InterPro" id="IPR003141">
    <property type="entry name" value="Pol/His_phosphatase_N"/>
</dbReference>
<dbReference type="PANTHER" id="PTHR32294:SF0">
    <property type="entry name" value="DNA POLYMERASE III SUBUNIT ALPHA"/>
    <property type="match status" value="1"/>
</dbReference>
<dbReference type="InterPro" id="IPR004365">
    <property type="entry name" value="NA-bd_OB_tRNA"/>
</dbReference>
<dbReference type="NCBIfam" id="NF004226">
    <property type="entry name" value="PRK05673.1"/>
    <property type="match status" value="1"/>
</dbReference>
<dbReference type="Gene3D" id="2.40.50.140">
    <property type="entry name" value="Nucleic acid-binding proteins"/>
    <property type="match status" value="1"/>
</dbReference>
<feature type="compositionally biased region" description="Low complexity" evidence="10">
    <location>
        <begin position="1102"/>
        <end position="1115"/>
    </location>
</feature>
<evidence type="ECO:0000259" key="11">
    <source>
        <dbReference type="SMART" id="SM00481"/>
    </source>
</evidence>
<dbReference type="InterPro" id="IPR016195">
    <property type="entry name" value="Pol/histidinol_Pase-like"/>
</dbReference>
<evidence type="ECO:0000256" key="9">
    <source>
        <dbReference type="ARBA" id="ARBA00049244"/>
    </source>
</evidence>
<proteinExistence type="predicted"/>
<dbReference type="Gene3D" id="1.10.150.870">
    <property type="match status" value="1"/>
</dbReference>
<dbReference type="Proteomes" id="UP000494329">
    <property type="component" value="Unassembled WGS sequence"/>
</dbReference>
<dbReference type="InterPro" id="IPR011708">
    <property type="entry name" value="DNA_pol3_alpha_NTPase_dom"/>
</dbReference>
<dbReference type="Gene3D" id="3.20.20.140">
    <property type="entry name" value="Metal-dependent hydrolases"/>
    <property type="match status" value="1"/>
</dbReference>
<dbReference type="GO" id="GO:0003887">
    <property type="term" value="F:DNA-directed DNA polymerase activity"/>
    <property type="evidence" value="ECO:0007669"/>
    <property type="project" value="UniProtKB-KW"/>
</dbReference>
<evidence type="ECO:0000256" key="5">
    <source>
        <dbReference type="ARBA" id="ARBA00022679"/>
    </source>
</evidence>
<keyword evidence="13" id="KW-1185">Reference proteome</keyword>
<sequence length="1206" mass="132334">MSDPRFVHLRVHSEFSIADGIVRLDDVVAAAAKDGQGALALTDLGNAFGLVRFYQEARGKGVKPIAGCDVWITNPADRDKPARLLLLVKDRRGYLNLCELLTKAWLTNQYRGRAEVEAEWLEGGLAEGLLALSGAQQGDIGMAFAAGNDEAAKRHAERWARIFPHGFYIELQRCGQPGGEAYVQQAVALAAALRLPVVATHPLQYMTPDDFTAHEARVCISEGDMLANPRRQKRFTTDQFFRTQDDMAALFADLPSALANTVEIAKRCNLTLELGKPKLPLFPTPHGLSLDDYLVQLSKEGLEKRLEQLYPDEAARAAQRDTYYQRLDFECGTIIKMGFPGYFLIVADFINWAKNNGVPVGPGRGSGAGSLVAYALGITDLDPLRYNLLFERFLNPERVSMPDFDIDFCQEGRDRVIQYVKGKYGADAVSQIATFGTMAAKAAVRDIGRVLDLGYTFTDGVAKLIPFKPGKHVTIADAMKEEPLLQERFDNEDEVHQLLELAQRVEGLTRNVGMHAGGVLIAPGKLTDFCPLYTQGDESGVVSQYDKDDVEAVGLVKFDFLGLTTLTILDWAERYIRRLDPSKENWSLAQVPLDDPASFTILKKANTVAVFQLESRGMQGMLKDAQPDRFEDIIALVALYRPGPMDLIPSFCARKHGREIVEYPDPRVEPVLKETYGIMVYQEQVMQMAQIIGGYSLGGADLLRRAMGKKKPEEMAKHREIFAEGAAKNGLTREKSDEIFDLMEKFAGYGFNKSHAAAYALLAYFTAWLKAHHPAEFMAANMSLAMDDTDKVKILFEDCVNATNKMTVLPPDINLSAYRFEPVAEADGKRSRTIRYGLGAIKGSGQNAIEEILRARAEGPFTDLFDFCQRIDRRVVNRRTVEALIRAGAFDTLHANRAQLLASVSLAMEAADQASANAMQAGLFDMGDGSPSQGHELVDEPAWSDKRRLQEEKSALGFYLSGHLFDAYKDEVRRFVRQKIGELKEGRDKVIAGVISSLRTQMTQRGKMLIALLDDGTGQCEVTIFNEQFEANKTFFKEDELLVVQGQARNDAFTGGIRFTVDTPMDLGRARSRYAQAVKVQVNGNADAQALRRVLEAHTAAADAASGAPAQAPAAGGYGRGGNGSNGGGRGFEGKGGGRGGGGFDGGRGQRASAPVPNGLAVQVVYRSEHAEGEVRLGDAWRVKPTDELLAALRGEFAGSSIEIVY</sequence>
<dbReference type="GO" id="GO:0006260">
    <property type="term" value="P:DNA replication"/>
    <property type="evidence" value="ECO:0007669"/>
    <property type="project" value="UniProtKB-KW"/>
</dbReference>
<evidence type="ECO:0000256" key="3">
    <source>
        <dbReference type="ARBA" id="ARBA00019114"/>
    </source>
</evidence>
<dbReference type="InterPro" id="IPR040982">
    <property type="entry name" value="DNA_pol3_finger"/>
</dbReference>
<dbReference type="InterPro" id="IPR004013">
    <property type="entry name" value="PHP_dom"/>
</dbReference>
<reference evidence="12 13" key="1">
    <citation type="submission" date="2020-04" db="EMBL/GenBank/DDBJ databases">
        <authorList>
            <person name="De Canck E."/>
        </authorList>
    </citation>
    <scope>NUCLEOTIDE SEQUENCE [LARGE SCALE GENOMIC DNA]</scope>
    <source>
        <strain evidence="12 13">LMG 29739</strain>
    </source>
</reference>
<dbReference type="CDD" id="cd04485">
    <property type="entry name" value="DnaE_OBF"/>
    <property type="match status" value="1"/>
</dbReference>
<name>A0A6J5D5Q4_9BURK</name>
<dbReference type="PANTHER" id="PTHR32294">
    <property type="entry name" value="DNA POLYMERASE III SUBUNIT ALPHA"/>
    <property type="match status" value="1"/>
</dbReference>
<keyword evidence="7" id="KW-0235">DNA replication</keyword>
<evidence type="ECO:0000256" key="7">
    <source>
        <dbReference type="ARBA" id="ARBA00022705"/>
    </source>
</evidence>
<evidence type="ECO:0000313" key="13">
    <source>
        <dbReference type="Proteomes" id="UP000494329"/>
    </source>
</evidence>
<evidence type="ECO:0000256" key="10">
    <source>
        <dbReference type="SAM" id="MobiDB-lite"/>
    </source>
</evidence>
<dbReference type="Pfam" id="PF01336">
    <property type="entry name" value="tRNA_anti-codon"/>
    <property type="match status" value="1"/>
</dbReference>
<dbReference type="NCBIfam" id="TIGR00594">
    <property type="entry name" value="polc"/>
    <property type="match status" value="1"/>
</dbReference>
<dbReference type="CDD" id="cd07433">
    <property type="entry name" value="PHP_PolIIIA_DnaE1"/>
    <property type="match status" value="1"/>
</dbReference>
<comment type="catalytic activity">
    <reaction evidence="9">
        <text>DNA(n) + a 2'-deoxyribonucleoside 5'-triphosphate = DNA(n+1) + diphosphate</text>
        <dbReference type="Rhea" id="RHEA:22508"/>
        <dbReference type="Rhea" id="RHEA-COMP:17339"/>
        <dbReference type="Rhea" id="RHEA-COMP:17340"/>
        <dbReference type="ChEBI" id="CHEBI:33019"/>
        <dbReference type="ChEBI" id="CHEBI:61560"/>
        <dbReference type="ChEBI" id="CHEBI:173112"/>
        <dbReference type="EC" id="2.7.7.7"/>
    </reaction>
</comment>
<keyword evidence="4" id="KW-0963">Cytoplasm</keyword>
<dbReference type="InterPro" id="IPR049821">
    <property type="entry name" value="PolIIIA_DnaE1_PHP"/>
</dbReference>
<dbReference type="InterPro" id="IPR029460">
    <property type="entry name" value="DNAPol_HHH"/>
</dbReference>
<keyword evidence="6 12" id="KW-0548">Nucleotidyltransferase</keyword>
<dbReference type="Pfam" id="PF07733">
    <property type="entry name" value="DNA_pol3_alpha"/>
    <property type="match status" value="1"/>
</dbReference>
<keyword evidence="8" id="KW-0239">DNA-directed DNA polymerase</keyword>
<dbReference type="GO" id="GO:0005737">
    <property type="term" value="C:cytoplasm"/>
    <property type="evidence" value="ECO:0007669"/>
    <property type="project" value="UniProtKB-SubCell"/>
</dbReference>
<evidence type="ECO:0000256" key="8">
    <source>
        <dbReference type="ARBA" id="ARBA00022932"/>
    </source>
</evidence>
<evidence type="ECO:0000256" key="1">
    <source>
        <dbReference type="ARBA" id="ARBA00004496"/>
    </source>
</evidence>
<dbReference type="EMBL" id="CADIKF010000003">
    <property type="protein sequence ID" value="CAB3748771.1"/>
    <property type="molecule type" value="Genomic_DNA"/>
</dbReference>
<dbReference type="Pfam" id="PF14579">
    <property type="entry name" value="HHH_6"/>
    <property type="match status" value="1"/>
</dbReference>
<evidence type="ECO:0000256" key="4">
    <source>
        <dbReference type="ARBA" id="ARBA00022490"/>
    </source>
</evidence>
<accession>A0A6J5D5Q4</accession>
<comment type="subcellular location">
    <subcellularLocation>
        <location evidence="1">Cytoplasm</location>
    </subcellularLocation>
</comment>
<dbReference type="InterPro" id="IPR048472">
    <property type="entry name" value="DNA_pol_IIIA_C"/>
</dbReference>
<dbReference type="SUPFAM" id="SSF89550">
    <property type="entry name" value="PHP domain-like"/>
    <property type="match status" value="1"/>
</dbReference>
<dbReference type="Pfam" id="PF17657">
    <property type="entry name" value="DNA_pol3_finger"/>
    <property type="match status" value="1"/>
</dbReference>
<dbReference type="GO" id="GO:0008408">
    <property type="term" value="F:3'-5' exonuclease activity"/>
    <property type="evidence" value="ECO:0007669"/>
    <property type="project" value="InterPro"/>
</dbReference>
<protein>
    <recommendedName>
        <fullName evidence="3">DNA polymerase III subunit alpha</fullName>
        <ecNumber evidence="2">2.7.7.7</ecNumber>
    </recommendedName>
</protein>
<dbReference type="Gene3D" id="1.10.10.1600">
    <property type="entry name" value="Bacterial DNA polymerase III alpha subunit, thumb domain"/>
    <property type="match status" value="1"/>
</dbReference>
<dbReference type="AlphaFoldDB" id="A0A6J5D5Q4"/>
<keyword evidence="5 12" id="KW-0808">Transferase</keyword>
<organism evidence="12 13">
    <name type="scientific">Paraburkholderia solisilvae</name>
    <dbReference type="NCBI Taxonomy" id="624376"/>
    <lineage>
        <taxon>Bacteria</taxon>
        <taxon>Pseudomonadati</taxon>
        <taxon>Pseudomonadota</taxon>
        <taxon>Betaproteobacteria</taxon>
        <taxon>Burkholderiales</taxon>
        <taxon>Burkholderiaceae</taxon>
        <taxon>Paraburkholderia</taxon>
    </lineage>
</organism>
<feature type="compositionally biased region" description="Gly residues" evidence="10">
    <location>
        <begin position="1116"/>
        <end position="1149"/>
    </location>
</feature>
<dbReference type="SMART" id="SM00481">
    <property type="entry name" value="POLIIIAc"/>
    <property type="match status" value="1"/>
</dbReference>
<dbReference type="Pfam" id="PF20914">
    <property type="entry name" value="DNA_pol_IIIA_C"/>
    <property type="match status" value="1"/>
</dbReference>
<evidence type="ECO:0000313" key="12">
    <source>
        <dbReference type="EMBL" id="CAB3748771.1"/>
    </source>
</evidence>
<gene>
    <name evidence="12" type="primary">dnaE</name>
    <name evidence="12" type="ORF">LMG29739_00588</name>
</gene>
<evidence type="ECO:0000256" key="2">
    <source>
        <dbReference type="ARBA" id="ARBA00012417"/>
    </source>
</evidence>
<evidence type="ECO:0000256" key="6">
    <source>
        <dbReference type="ARBA" id="ARBA00022695"/>
    </source>
</evidence>
<dbReference type="InterPro" id="IPR012340">
    <property type="entry name" value="NA-bd_OB-fold"/>
</dbReference>
<dbReference type="EC" id="2.7.7.7" evidence="2"/>
<dbReference type="Pfam" id="PF02811">
    <property type="entry name" value="PHP"/>
    <property type="match status" value="1"/>
</dbReference>
<feature type="domain" description="Polymerase/histidinol phosphatase N-terminal" evidence="11">
    <location>
        <begin position="7"/>
        <end position="74"/>
    </location>
</feature>
<feature type="region of interest" description="Disordered" evidence="10">
    <location>
        <begin position="1102"/>
        <end position="1155"/>
    </location>
</feature>